<dbReference type="InterPro" id="IPR004681">
    <property type="entry name" value="TRAP_DctM"/>
</dbReference>
<dbReference type="Proteomes" id="UP000480350">
    <property type="component" value="Unassembled WGS sequence"/>
</dbReference>
<evidence type="ECO:0000256" key="2">
    <source>
        <dbReference type="ARBA" id="ARBA00022475"/>
    </source>
</evidence>
<evidence type="ECO:0000259" key="8">
    <source>
        <dbReference type="Pfam" id="PF06808"/>
    </source>
</evidence>
<comment type="subunit">
    <text evidence="7">The complex comprises the extracytoplasmic solute receptor protein and the two transmembrane proteins.</text>
</comment>
<dbReference type="AlphaFoldDB" id="A0A7C9IP20"/>
<feature type="transmembrane region" description="Helical" evidence="7">
    <location>
        <begin position="226"/>
        <end position="248"/>
    </location>
</feature>
<feature type="transmembrane region" description="Helical" evidence="7">
    <location>
        <begin position="284"/>
        <end position="306"/>
    </location>
</feature>
<dbReference type="GO" id="GO:0022857">
    <property type="term" value="F:transmembrane transporter activity"/>
    <property type="evidence" value="ECO:0007669"/>
    <property type="project" value="UniProtKB-UniRule"/>
</dbReference>
<evidence type="ECO:0000313" key="9">
    <source>
        <dbReference type="EMBL" id="MXQ06583.1"/>
    </source>
</evidence>
<feature type="transmembrane region" description="Helical" evidence="7">
    <location>
        <begin position="348"/>
        <end position="370"/>
    </location>
</feature>
<dbReference type="NCBIfam" id="TIGR00786">
    <property type="entry name" value="dctM"/>
    <property type="match status" value="1"/>
</dbReference>
<evidence type="ECO:0000256" key="5">
    <source>
        <dbReference type="ARBA" id="ARBA00022989"/>
    </source>
</evidence>
<feature type="transmembrane region" description="Helical" evidence="7">
    <location>
        <begin position="63"/>
        <end position="83"/>
    </location>
</feature>
<feature type="transmembrane region" description="Helical" evidence="7">
    <location>
        <begin position="376"/>
        <end position="404"/>
    </location>
</feature>
<dbReference type="RefSeq" id="WP_160762513.1">
    <property type="nucleotide sequence ID" value="NZ_WUPT01000001.1"/>
</dbReference>
<evidence type="ECO:0000256" key="7">
    <source>
        <dbReference type="RuleBase" id="RU369079"/>
    </source>
</evidence>
<keyword evidence="4 7" id="KW-0812">Transmembrane</keyword>
<dbReference type="InterPro" id="IPR010656">
    <property type="entry name" value="DctM"/>
</dbReference>
<comment type="subcellular location">
    <subcellularLocation>
        <location evidence="1 7">Cell inner membrane</location>
        <topology evidence="1 7">Multi-pass membrane protein</topology>
    </subcellularLocation>
</comment>
<comment type="similarity">
    <text evidence="7">Belongs to the TRAP transporter large permease family.</text>
</comment>
<reference evidence="9 10" key="2">
    <citation type="submission" date="2020-03" db="EMBL/GenBank/DDBJ databases">
        <title>Kangsaoukella pontilimi gen. nov., sp. nov., a new member of the family Rhodobacteraceae isolated from a tidal mudflat.</title>
        <authorList>
            <person name="Kim I.S."/>
        </authorList>
    </citation>
    <scope>NUCLEOTIDE SEQUENCE [LARGE SCALE GENOMIC DNA]</scope>
    <source>
        <strain evidence="9 10">GH1-50</strain>
    </source>
</reference>
<dbReference type="GO" id="GO:0005886">
    <property type="term" value="C:plasma membrane"/>
    <property type="evidence" value="ECO:0007669"/>
    <property type="project" value="UniProtKB-SubCell"/>
</dbReference>
<evidence type="ECO:0000256" key="4">
    <source>
        <dbReference type="ARBA" id="ARBA00022692"/>
    </source>
</evidence>
<evidence type="ECO:0000256" key="3">
    <source>
        <dbReference type="ARBA" id="ARBA00022519"/>
    </source>
</evidence>
<dbReference type="EMBL" id="WUPT01000001">
    <property type="protein sequence ID" value="MXQ06583.1"/>
    <property type="molecule type" value="Genomic_DNA"/>
</dbReference>
<keyword evidence="2" id="KW-1003">Cell membrane</keyword>
<evidence type="ECO:0000256" key="6">
    <source>
        <dbReference type="ARBA" id="ARBA00023136"/>
    </source>
</evidence>
<organism evidence="9 10">
    <name type="scientific">Kangsaoukella pontilimi</name>
    <dbReference type="NCBI Taxonomy" id="2691042"/>
    <lineage>
        <taxon>Bacteria</taxon>
        <taxon>Pseudomonadati</taxon>
        <taxon>Pseudomonadota</taxon>
        <taxon>Alphaproteobacteria</taxon>
        <taxon>Rhodobacterales</taxon>
        <taxon>Paracoccaceae</taxon>
        <taxon>Kangsaoukella</taxon>
    </lineage>
</organism>
<feature type="domain" description="TRAP C4-dicarboxylate transport system permease DctM subunit" evidence="8">
    <location>
        <begin position="15"/>
        <end position="441"/>
    </location>
</feature>
<comment type="caution">
    <text evidence="9">The sequence shown here is derived from an EMBL/GenBank/DDBJ whole genome shotgun (WGS) entry which is preliminary data.</text>
</comment>
<keyword evidence="10" id="KW-1185">Reference proteome</keyword>
<protein>
    <recommendedName>
        <fullName evidence="7">TRAP transporter large permease protein</fullName>
    </recommendedName>
</protein>
<comment type="function">
    <text evidence="7">Part of the tripartite ATP-independent periplasmic (TRAP) transport system.</text>
</comment>
<proteinExistence type="inferred from homology"/>
<accession>A0A7C9IP20</accession>
<evidence type="ECO:0000256" key="1">
    <source>
        <dbReference type="ARBA" id="ARBA00004429"/>
    </source>
</evidence>
<evidence type="ECO:0000313" key="10">
    <source>
        <dbReference type="Proteomes" id="UP000480350"/>
    </source>
</evidence>
<dbReference type="PANTHER" id="PTHR33362:SF7">
    <property type="entry name" value="SLL1103 PROTEIN"/>
    <property type="match status" value="1"/>
</dbReference>
<dbReference type="PIRSF" id="PIRSF006066">
    <property type="entry name" value="HI0050"/>
    <property type="match status" value="1"/>
</dbReference>
<keyword evidence="6 7" id="KW-0472">Membrane</keyword>
<reference evidence="9 10" key="1">
    <citation type="submission" date="2019-12" db="EMBL/GenBank/DDBJ databases">
        <authorList>
            <person name="Lee S.D."/>
        </authorList>
    </citation>
    <scope>NUCLEOTIDE SEQUENCE [LARGE SCALE GENOMIC DNA]</scope>
    <source>
        <strain evidence="9 10">GH1-50</strain>
    </source>
</reference>
<dbReference type="PANTHER" id="PTHR33362">
    <property type="entry name" value="SIALIC ACID TRAP TRANSPORTER PERMEASE PROTEIN SIAT-RELATED"/>
    <property type="match status" value="1"/>
</dbReference>
<dbReference type="Pfam" id="PF06808">
    <property type="entry name" value="DctM"/>
    <property type="match status" value="1"/>
</dbReference>
<feature type="transmembrane region" description="Helical" evidence="7">
    <location>
        <begin position="424"/>
        <end position="445"/>
    </location>
</feature>
<keyword evidence="5 7" id="KW-1133">Transmembrane helix</keyword>
<feature type="transmembrane region" description="Helical" evidence="7">
    <location>
        <begin position="103"/>
        <end position="132"/>
    </location>
</feature>
<name>A0A7C9IP20_9RHOB</name>
<feature type="transmembrane region" description="Helical" evidence="7">
    <location>
        <begin position="179"/>
        <end position="199"/>
    </location>
</feature>
<feature type="transmembrane region" description="Helical" evidence="7">
    <location>
        <begin position="326"/>
        <end position="343"/>
    </location>
</feature>
<keyword evidence="3 7" id="KW-0997">Cell inner membrane</keyword>
<sequence>MGLDIGIELLTLIMFGSLLALLMAGLPLAFVTGGLACVFLFILGDERALNIVPSRIFPLMTNYQLSAIPLFIFMAAMLERAGIINDMFDVIYKVLGGVKGGLAAATILASTILAAMVGVIGAAVVTMGIIALPAMLKRGYDPKIAMGSIMAGGTLGILIPPSILAIIYAVVAEQSVGELFIGAVIPGLMLSGMYILYVVTRSFINPELGPPIPMEERVSTREKFQLIGKMSAPIALIVVVLGVIFTGVATPVEAAGIGTFGAFIVAAIHRKLDWPTIREACLTTLKASAMVIWIMFGATIFVGLYVLEGGQQFVQDALAATGLGPWGILILMQILLVILGMFLDWVGILLLCVPIFVPIIKALGAAAFGLSDPDDLVLWFGVLYLVNMQMSFLSPPFGYALFYLRGVAPAEIPMSDIFKSALPFLFLQLVGLVLCMLFPQIITWLPNIVYG</sequence>
<feature type="transmembrane region" description="Helical" evidence="7">
    <location>
        <begin position="144"/>
        <end position="167"/>
    </location>
</feature>
<keyword evidence="7" id="KW-0813">Transport</keyword>
<gene>
    <name evidence="9" type="ORF">GQ651_01860</name>
</gene>
<feature type="transmembrane region" description="Helical" evidence="7">
    <location>
        <begin position="12"/>
        <end position="43"/>
    </location>
</feature>